<organism evidence="3">
    <name type="scientific">viral metagenome</name>
    <dbReference type="NCBI Taxonomy" id="1070528"/>
    <lineage>
        <taxon>unclassified sequences</taxon>
        <taxon>metagenomes</taxon>
        <taxon>organismal metagenomes</taxon>
    </lineage>
</organism>
<evidence type="ECO:0000256" key="1">
    <source>
        <dbReference type="SAM" id="Phobius"/>
    </source>
</evidence>
<gene>
    <name evidence="3" type="ORF">MM415A01356_0006</name>
    <name evidence="2" type="ORF">MM415B00724_0003</name>
</gene>
<keyword evidence="1" id="KW-1133">Transmembrane helix</keyword>
<feature type="transmembrane region" description="Helical" evidence="1">
    <location>
        <begin position="9"/>
        <end position="28"/>
    </location>
</feature>
<keyword evidence="1" id="KW-0812">Transmembrane</keyword>
<accession>A0A6M3K667</accession>
<name>A0A6M3K667_9ZZZZ</name>
<evidence type="ECO:0000313" key="3">
    <source>
        <dbReference type="EMBL" id="QJA77162.1"/>
    </source>
</evidence>
<sequence>MKKLSRNSIFILWNFGTGVVVLQSLWIISEALRSKYRHIYRESGYTDEAKFIDTLMQKIDWFGFWGGWISGASVTLVIMILFVVFFMDWKDETDYIKKFKKEQEEYNKGR</sequence>
<proteinExistence type="predicted"/>
<feature type="transmembrane region" description="Helical" evidence="1">
    <location>
        <begin position="65"/>
        <end position="87"/>
    </location>
</feature>
<dbReference type="AlphaFoldDB" id="A0A6M3K667"/>
<protein>
    <submittedName>
        <fullName evidence="3">Uncharacterized protein</fullName>
    </submittedName>
</protein>
<dbReference type="EMBL" id="MT141482">
    <property type="protein sequence ID" value="QJA62800.1"/>
    <property type="molecule type" value="Genomic_DNA"/>
</dbReference>
<keyword evidence="1" id="KW-0472">Membrane</keyword>
<dbReference type="EMBL" id="MT142267">
    <property type="protein sequence ID" value="QJA77162.1"/>
    <property type="molecule type" value="Genomic_DNA"/>
</dbReference>
<evidence type="ECO:0000313" key="2">
    <source>
        <dbReference type="EMBL" id="QJA62800.1"/>
    </source>
</evidence>
<reference evidence="3" key="1">
    <citation type="submission" date="2020-03" db="EMBL/GenBank/DDBJ databases">
        <title>The deep terrestrial virosphere.</title>
        <authorList>
            <person name="Holmfeldt K."/>
            <person name="Nilsson E."/>
            <person name="Simone D."/>
            <person name="Lopez-Fernandez M."/>
            <person name="Wu X."/>
            <person name="de Brujin I."/>
            <person name="Lundin D."/>
            <person name="Andersson A."/>
            <person name="Bertilsson S."/>
            <person name="Dopson M."/>
        </authorList>
    </citation>
    <scope>NUCLEOTIDE SEQUENCE</scope>
    <source>
        <strain evidence="3">MM415A01356</strain>
        <strain evidence="2">MM415B00724</strain>
    </source>
</reference>